<comment type="caution">
    <text evidence="5">The sequence shown here is derived from an EMBL/GenBank/DDBJ whole genome shotgun (WGS) entry which is preliminary data.</text>
</comment>
<comment type="similarity">
    <text evidence="2">Belongs to the bacterial solute-binding protein SsuA/TauA family.</text>
</comment>
<dbReference type="Gene3D" id="3.40.190.10">
    <property type="entry name" value="Periplasmic binding protein-like II"/>
    <property type="match status" value="2"/>
</dbReference>
<dbReference type="AlphaFoldDB" id="A0A2T1KHE0"/>
<evidence type="ECO:0000256" key="2">
    <source>
        <dbReference type="ARBA" id="ARBA00010742"/>
    </source>
</evidence>
<dbReference type="GO" id="GO:0042597">
    <property type="term" value="C:periplasmic space"/>
    <property type="evidence" value="ECO:0007669"/>
    <property type="project" value="UniProtKB-SubCell"/>
</dbReference>
<evidence type="ECO:0000256" key="3">
    <source>
        <dbReference type="ARBA" id="ARBA00022729"/>
    </source>
</evidence>
<name>A0A2T1KHE0_9GAMM</name>
<keyword evidence="6" id="KW-1185">Reference proteome</keyword>
<evidence type="ECO:0008006" key="7">
    <source>
        <dbReference type="Google" id="ProtNLM"/>
    </source>
</evidence>
<dbReference type="PANTHER" id="PTHR30024">
    <property type="entry name" value="ALIPHATIC SULFONATES-BINDING PROTEIN-RELATED"/>
    <property type="match status" value="1"/>
</dbReference>
<accession>A0A2T1KHE0</accession>
<dbReference type="SUPFAM" id="SSF53850">
    <property type="entry name" value="Periplasmic binding protein-like II"/>
    <property type="match status" value="1"/>
</dbReference>
<sequence length="349" mass="37910">MQKESLCFTVHRSLIISALLIFSQNALSSTDIIKYGTLRIPTAVLVGIEKGFFSSEGIEVEPVFFKSGAEIAPAVATGQVDVAATTSGAPLFNALSRGIEVKIVADALRLEKGSPGGDPTSIVASKAFLEMIKGSNKSLEGAKIGITAPGQILDMIVREYIDSSGLDINDVDLVSMPMPDMLVALENNAIDTAIMLDPFTTFAIKRGIGEVLIRGSDVVPGIQQAFLLYSNNLANENHELGQKFMNGYYKTNSWLRKSLVTEEGRKEIADIYQKYIPSRNKAIYEEIALSVAVEDLSINVDGQYGLLWQIDKLKERGLLRGDPEIKNQVDSSFISGFNNHSNVSGDVNE</sequence>
<feature type="chain" id="PRO_5015568404" description="SsuA/THI5-like domain-containing protein" evidence="4">
    <location>
        <begin position="29"/>
        <end position="349"/>
    </location>
</feature>
<feature type="signal peptide" evidence="4">
    <location>
        <begin position="1"/>
        <end position="28"/>
    </location>
</feature>
<dbReference type="EMBL" id="PXNP01000031">
    <property type="protein sequence ID" value="PSF09505.1"/>
    <property type="molecule type" value="Genomic_DNA"/>
</dbReference>
<reference evidence="5 6" key="1">
    <citation type="submission" date="2018-03" db="EMBL/GenBank/DDBJ databases">
        <title>Marinobacter brunus sp. nov., a marine bacterium of Gamma-proteobacteria isolated from the surface seawater of the South China Sea.</title>
        <authorList>
            <person name="Cheng H."/>
            <person name="Wu Y.-H."/>
            <person name="Xamxidin M."/>
            <person name="Xu X.-W."/>
        </authorList>
    </citation>
    <scope>NUCLEOTIDE SEQUENCE [LARGE SCALE GENOMIC DNA]</scope>
    <source>
        <strain evidence="5 6">NH169-3</strain>
    </source>
</reference>
<dbReference type="Proteomes" id="UP000239866">
    <property type="component" value="Unassembled WGS sequence"/>
</dbReference>
<evidence type="ECO:0000256" key="4">
    <source>
        <dbReference type="SAM" id="SignalP"/>
    </source>
</evidence>
<dbReference type="Pfam" id="PF13379">
    <property type="entry name" value="NMT1_2"/>
    <property type="match status" value="1"/>
</dbReference>
<evidence type="ECO:0000256" key="1">
    <source>
        <dbReference type="ARBA" id="ARBA00004418"/>
    </source>
</evidence>
<keyword evidence="3 4" id="KW-0732">Signal</keyword>
<protein>
    <recommendedName>
        <fullName evidence="7">SsuA/THI5-like domain-containing protein</fullName>
    </recommendedName>
</protein>
<proteinExistence type="inferred from homology"/>
<organism evidence="5 6">
    <name type="scientific">Marinobacter fuscus</name>
    <dbReference type="NCBI Taxonomy" id="2109942"/>
    <lineage>
        <taxon>Bacteria</taxon>
        <taxon>Pseudomonadati</taxon>
        <taxon>Pseudomonadota</taxon>
        <taxon>Gammaproteobacteria</taxon>
        <taxon>Pseudomonadales</taxon>
        <taxon>Marinobacteraceae</taxon>
        <taxon>Marinobacter</taxon>
    </lineage>
</organism>
<comment type="subcellular location">
    <subcellularLocation>
        <location evidence="1">Periplasm</location>
    </subcellularLocation>
</comment>
<gene>
    <name evidence="5" type="ORF">C7H09_07840</name>
</gene>
<dbReference type="OrthoDB" id="286202at2"/>
<evidence type="ECO:0000313" key="6">
    <source>
        <dbReference type="Proteomes" id="UP000239866"/>
    </source>
</evidence>
<dbReference type="PANTHER" id="PTHR30024:SF47">
    <property type="entry name" value="TAURINE-BINDING PERIPLASMIC PROTEIN"/>
    <property type="match status" value="1"/>
</dbReference>
<evidence type="ECO:0000313" key="5">
    <source>
        <dbReference type="EMBL" id="PSF09505.1"/>
    </source>
</evidence>